<dbReference type="InterPro" id="IPR050329">
    <property type="entry name" value="GLI_C2H2-zinc-finger"/>
</dbReference>
<feature type="domain" description="C2H2-type" evidence="9">
    <location>
        <begin position="619"/>
        <end position="646"/>
    </location>
</feature>
<dbReference type="SUPFAM" id="SSF57667">
    <property type="entry name" value="beta-beta-alpha zinc fingers"/>
    <property type="match status" value="3"/>
</dbReference>
<dbReference type="GO" id="GO:0000981">
    <property type="term" value="F:DNA-binding transcription factor activity, RNA polymerase II-specific"/>
    <property type="evidence" value="ECO:0007669"/>
    <property type="project" value="TreeGrafter"/>
</dbReference>
<evidence type="ECO:0000256" key="2">
    <source>
        <dbReference type="ARBA" id="ARBA00022737"/>
    </source>
</evidence>
<feature type="region of interest" description="Disordered" evidence="8">
    <location>
        <begin position="409"/>
        <end position="529"/>
    </location>
</feature>
<reference evidence="10" key="1">
    <citation type="submission" date="2023-03" db="EMBL/GenBank/DDBJ databases">
        <title>Massive genome expansion in bonnet fungi (Mycena s.s.) driven by repeated elements and novel gene families across ecological guilds.</title>
        <authorList>
            <consortium name="Lawrence Berkeley National Laboratory"/>
            <person name="Harder C.B."/>
            <person name="Miyauchi S."/>
            <person name="Viragh M."/>
            <person name="Kuo A."/>
            <person name="Thoen E."/>
            <person name="Andreopoulos B."/>
            <person name="Lu D."/>
            <person name="Skrede I."/>
            <person name="Drula E."/>
            <person name="Henrissat B."/>
            <person name="Morin E."/>
            <person name="Kohler A."/>
            <person name="Barry K."/>
            <person name="LaButti K."/>
            <person name="Morin E."/>
            <person name="Salamov A."/>
            <person name="Lipzen A."/>
            <person name="Mereny Z."/>
            <person name="Hegedus B."/>
            <person name="Baldrian P."/>
            <person name="Stursova M."/>
            <person name="Weitz H."/>
            <person name="Taylor A."/>
            <person name="Grigoriev I.V."/>
            <person name="Nagy L.G."/>
            <person name="Martin F."/>
            <person name="Kauserud H."/>
        </authorList>
    </citation>
    <scope>NUCLEOTIDE SEQUENCE</scope>
    <source>
        <strain evidence="10">9144</strain>
    </source>
</reference>
<feature type="compositionally biased region" description="Polar residues" evidence="8">
    <location>
        <begin position="118"/>
        <end position="128"/>
    </location>
</feature>
<dbReference type="Gene3D" id="3.30.160.60">
    <property type="entry name" value="Classic Zinc Finger"/>
    <property type="match status" value="3"/>
</dbReference>
<dbReference type="Pfam" id="PF00096">
    <property type="entry name" value="zf-C2H2"/>
    <property type="match status" value="2"/>
</dbReference>
<dbReference type="GO" id="GO:0000978">
    <property type="term" value="F:RNA polymerase II cis-regulatory region sequence-specific DNA binding"/>
    <property type="evidence" value="ECO:0007669"/>
    <property type="project" value="TreeGrafter"/>
</dbReference>
<evidence type="ECO:0000256" key="8">
    <source>
        <dbReference type="SAM" id="MobiDB-lite"/>
    </source>
</evidence>
<dbReference type="AlphaFoldDB" id="A0AAD6Y6T6"/>
<dbReference type="PROSITE" id="PS50157">
    <property type="entry name" value="ZINC_FINGER_C2H2_2"/>
    <property type="match status" value="3"/>
</dbReference>
<keyword evidence="1" id="KW-0479">Metal-binding</keyword>
<feature type="compositionally biased region" description="Polar residues" evidence="8">
    <location>
        <begin position="293"/>
        <end position="308"/>
    </location>
</feature>
<dbReference type="PANTHER" id="PTHR19818">
    <property type="entry name" value="ZINC FINGER PROTEIN ZIC AND GLI"/>
    <property type="match status" value="1"/>
</dbReference>
<protein>
    <submittedName>
        <fullName evidence="10">Krueppel-like factor 16</fullName>
    </submittedName>
</protein>
<dbReference type="PROSITE" id="PS00028">
    <property type="entry name" value="ZINC_FINGER_C2H2_1"/>
    <property type="match status" value="2"/>
</dbReference>
<keyword evidence="11" id="KW-1185">Reference proteome</keyword>
<keyword evidence="6" id="KW-0804">Transcription</keyword>
<feature type="compositionally biased region" description="Low complexity" evidence="8">
    <location>
        <begin position="129"/>
        <end position="139"/>
    </location>
</feature>
<feature type="region of interest" description="Disordered" evidence="8">
    <location>
        <begin position="654"/>
        <end position="723"/>
    </location>
</feature>
<evidence type="ECO:0000313" key="10">
    <source>
        <dbReference type="EMBL" id="KAJ7193912.1"/>
    </source>
</evidence>
<dbReference type="GO" id="GO:0005634">
    <property type="term" value="C:nucleus"/>
    <property type="evidence" value="ECO:0007669"/>
    <property type="project" value="UniProtKB-ARBA"/>
</dbReference>
<evidence type="ECO:0000259" key="9">
    <source>
        <dbReference type="PROSITE" id="PS50157"/>
    </source>
</evidence>
<dbReference type="GO" id="GO:0008270">
    <property type="term" value="F:zinc ion binding"/>
    <property type="evidence" value="ECO:0007669"/>
    <property type="project" value="UniProtKB-KW"/>
</dbReference>
<keyword evidence="2" id="KW-0677">Repeat</keyword>
<organism evidence="10 11">
    <name type="scientific">Mycena pura</name>
    <dbReference type="NCBI Taxonomy" id="153505"/>
    <lineage>
        <taxon>Eukaryota</taxon>
        <taxon>Fungi</taxon>
        <taxon>Dikarya</taxon>
        <taxon>Basidiomycota</taxon>
        <taxon>Agaricomycotina</taxon>
        <taxon>Agaricomycetes</taxon>
        <taxon>Agaricomycetidae</taxon>
        <taxon>Agaricales</taxon>
        <taxon>Marasmiineae</taxon>
        <taxon>Mycenaceae</taxon>
        <taxon>Mycena</taxon>
    </lineage>
</organism>
<feature type="compositionally biased region" description="Polar residues" evidence="8">
    <location>
        <begin position="661"/>
        <end position="671"/>
    </location>
</feature>
<evidence type="ECO:0000256" key="6">
    <source>
        <dbReference type="ARBA" id="ARBA00023163"/>
    </source>
</evidence>
<keyword evidence="3 7" id="KW-0863">Zinc-finger</keyword>
<comment type="caution">
    <text evidence="10">The sequence shown here is derived from an EMBL/GenBank/DDBJ whole genome shotgun (WGS) entry which is preliminary data.</text>
</comment>
<feature type="compositionally biased region" description="Polar residues" evidence="8">
    <location>
        <begin position="174"/>
        <end position="185"/>
    </location>
</feature>
<feature type="compositionally biased region" description="Gly residues" evidence="8">
    <location>
        <begin position="488"/>
        <end position="498"/>
    </location>
</feature>
<keyword evidence="4" id="KW-0862">Zinc</keyword>
<dbReference type="InterPro" id="IPR013087">
    <property type="entry name" value="Znf_C2H2_type"/>
</dbReference>
<feature type="domain" description="C2H2-type" evidence="9">
    <location>
        <begin position="559"/>
        <end position="588"/>
    </location>
</feature>
<evidence type="ECO:0000256" key="4">
    <source>
        <dbReference type="ARBA" id="ARBA00022833"/>
    </source>
</evidence>
<feature type="compositionally biased region" description="Low complexity" evidence="8">
    <location>
        <begin position="156"/>
        <end position="166"/>
    </location>
</feature>
<proteinExistence type="predicted"/>
<dbReference type="FunFam" id="3.30.160.60:FF:000032">
    <property type="entry name" value="Krueppel-like factor 4"/>
    <property type="match status" value="1"/>
</dbReference>
<feature type="domain" description="C2H2-type" evidence="9">
    <location>
        <begin position="589"/>
        <end position="618"/>
    </location>
</feature>
<feature type="compositionally biased region" description="Polar residues" evidence="8">
    <location>
        <begin position="258"/>
        <end position="285"/>
    </location>
</feature>
<evidence type="ECO:0000313" key="11">
    <source>
        <dbReference type="Proteomes" id="UP001219525"/>
    </source>
</evidence>
<feature type="compositionally biased region" description="Low complexity" evidence="8">
    <location>
        <begin position="499"/>
        <end position="509"/>
    </location>
</feature>
<keyword evidence="5" id="KW-0805">Transcription regulation</keyword>
<sequence>MDPHHQDRDYIAEVQLRAHTPDNIHISLDPHDSFEYANLGSPPFPHTPSYNGSYHNSPYSNHSELSFNGEQDSFGIFEDEPAGGISVPDYDPSEYDPPQTSLLMFDDREYVNGPYDPNQISSVPVHQRSTSYDYSSPSSNGGGDSGEEGKFRSRASSISSNHLSPSPRMDVAQSFENMTFRSPNWGTDPLPREPPGSPHLQKPQSPPRLVMPPDTGTSSGPNFAPPTINAPEGDGVGPRLHIVPATPVSGGGAESTAVPFQTSLDTLHQGASQQQGQAWKPSQQQDELRYPPSANQPTGNNGDLSSSFLFPGMPPRSRSKSDTALEPPTWDTGNFINQMGNIGSALDDSTVSMNEVAPPRHGNNFENGGSPHRSTFGAHNTQPPLNHFAFGPGSAANNFLSPDANMHLRRSKSENGRPTHVRQSRSEDIRSGSQLYSHHDGAGGGDGEYIRASQFLSPVDNPPPSIRGQASRGHIRSASGGSLRSERGTGGTLGGGAGQWSAASSQRASPYPSPNVSPQPHYTDLPPDEMQLSMVSKPNVTTVRTSKASHNRRKQEATFICPVPGCGSTFTRSFNLKGHIRSHNEEKPFLCKWPGCGKGFARQHDCKRHEQLHTNYRPFTCDGCNKQFARMDALNRHLRSEGGAECQRTLEANGRMPDFSGSANAHGNANGHQMMLGDDGGGNGRPRSYSSGSYGGSPEPPPPSLRMMAKTEDPWANMNGVAL</sequence>
<feature type="region of interest" description="Disordered" evidence="8">
    <location>
        <begin position="364"/>
        <end position="393"/>
    </location>
</feature>
<dbReference type="PANTHER" id="PTHR19818:SF139">
    <property type="entry name" value="PAIR-RULE PROTEIN ODD-PAIRED"/>
    <property type="match status" value="1"/>
</dbReference>
<dbReference type="GO" id="GO:0045944">
    <property type="term" value="P:positive regulation of transcription by RNA polymerase II"/>
    <property type="evidence" value="ECO:0007669"/>
    <property type="project" value="UniProtKB-ARBA"/>
</dbReference>
<dbReference type="InterPro" id="IPR036236">
    <property type="entry name" value="Znf_C2H2_sf"/>
</dbReference>
<evidence type="ECO:0000256" key="7">
    <source>
        <dbReference type="PROSITE-ProRule" id="PRU00042"/>
    </source>
</evidence>
<evidence type="ECO:0000256" key="1">
    <source>
        <dbReference type="ARBA" id="ARBA00022723"/>
    </source>
</evidence>
<dbReference type="SMART" id="SM00355">
    <property type="entry name" value="ZnF_C2H2"/>
    <property type="match status" value="3"/>
</dbReference>
<evidence type="ECO:0000256" key="5">
    <source>
        <dbReference type="ARBA" id="ARBA00023015"/>
    </source>
</evidence>
<dbReference type="Proteomes" id="UP001219525">
    <property type="component" value="Unassembled WGS sequence"/>
</dbReference>
<feature type="region of interest" description="Disordered" evidence="8">
    <location>
        <begin position="39"/>
        <end position="335"/>
    </location>
</feature>
<feature type="compositionally biased region" description="Polar residues" evidence="8">
    <location>
        <begin position="48"/>
        <end position="71"/>
    </location>
</feature>
<accession>A0AAD6Y6T6</accession>
<name>A0AAD6Y6T6_9AGAR</name>
<gene>
    <name evidence="10" type="ORF">GGX14DRAFT_527638</name>
</gene>
<dbReference type="EMBL" id="JARJCW010000103">
    <property type="protein sequence ID" value="KAJ7193912.1"/>
    <property type="molecule type" value="Genomic_DNA"/>
</dbReference>
<evidence type="ECO:0000256" key="3">
    <source>
        <dbReference type="ARBA" id="ARBA00022771"/>
    </source>
</evidence>